<accession>A0A2M6XBY1</accession>
<feature type="binding site" evidence="8">
    <location>
        <position position="34"/>
    </location>
    <ligand>
        <name>[4Fe-4S] cluster</name>
        <dbReference type="ChEBI" id="CHEBI:49883"/>
        <note>4Fe-4S-S-AdoMet</note>
    </ligand>
</feature>
<dbReference type="Proteomes" id="UP000228996">
    <property type="component" value="Unassembled WGS sequence"/>
</dbReference>
<dbReference type="SUPFAM" id="SSF102114">
    <property type="entry name" value="Radical SAM enzymes"/>
    <property type="match status" value="1"/>
</dbReference>
<feature type="domain" description="Radical SAM core" evidence="9">
    <location>
        <begin position="29"/>
        <end position="151"/>
    </location>
</feature>
<evidence type="ECO:0000313" key="11">
    <source>
        <dbReference type="Proteomes" id="UP000228996"/>
    </source>
</evidence>
<keyword evidence="6 8" id="KW-0408">Iron</keyword>
<evidence type="ECO:0000259" key="9">
    <source>
        <dbReference type="Pfam" id="PF04055"/>
    </source>
</evidence>
<dbReference type="SFLD" id="SFLDS00029">
    <property type="entry name" value="Radical_SAM"/>
    <property type="match status" value="1"/>
</dbReference>
<dbReference type="InterPro" id="IPR007197">
    <property type="entry name" value="rSAM"/>
</dbReference>
<dbReference type="Gene3D" id="3.20.20.70">
    <property type="entry name" value="Aldolase class I"/>
    <property type="match status" value="1"/>
</dbReference>
<dbReference type="InterPro" id="IPR040085">
    <property type="entry name" value="MJ0674-like"/>
</dbReference>
<proteinExistence type="inferred from homology"/>
<evidence type="ECO:0000256" key="8">
    <source>
        <dbReference type="PIRSR" id="PIRSR004869-50"/>
    </source>
</evidence>
<evidence type="ECO:0000256" key="6">
    <source>
        <dbReference type="ARBA" id="ARBA00023004"/>
    </source>
</evidence>
<dbReference type="InterPro" id="IPR016431">
    <property type="entry name" value="Pyrv-formate_lyase-activ_prd"/>
</dbReference>
<dbReference type="InterPro" id="IPR001989">
    <property type="entry name" value="Radical_activat_CS"/>
</dbReference>
<keyword evidence="7 8" id="KW-0411">Iron-sulfur</keyword>
<keyword evidence="5" id="KW-0560">Oxidoreductase</keyword>
<feature type="binding site" evidence="8">
    <location>
        <position position="41"/>
    </location>
    <ligand>
        <name>[4Fe-4S] cluster</name>
        <dbReference type="ChEBI" id="CHEBI:49883"/>
        <note>4Fe-4S-S-AdoMet</note>
    </ligand>
</feature>
<keyword evidence="3 8" id="KW-0949">S-adenosyl-L-methionine</keyword>
<organism evidence="10 11">
    <name type="scientific">Candidatus Shapirobacteria bacterium CG08_land_8_20_14_0_20_39_18</name>
    <dbReference type="NCBI Taxonomy" id="1974883"/>
    <lineage>
        <taxon>Bacteria</taxon>
        <taxon>Candidatus Shapironibacteriota</taxon>
    </lineage>
</organism>
<feature type="binding site" evidence="8">
    <location>
        <position position="38"/>
    </location>
    <ligand>
        <name>[4Fe-4S] cluster</name>
        <dbReference type="ChEBI" id="CHEBI:49883"/>
        <note>4Fe-4S-S-AdoMet</note>
    </ligand>
</feature>
<protein>
    <submittedName>
        <fullName evidence="10">Radical SAM protein</fullName>
    </submittedName>
</protein>
<dbReference type="PIRSF" id="PIRSF004869">
    <property type="entry name" value="PflX_prd"/>
    <property type="match status" value="1"/>
</dbReference>
<keyword evidence="4 8" id="KW-0479">Metal-binding</keyword>
<evidence type="ECO:0000256" key="4">
    <source>
        <dbReference type="ARBA" id="ARBA00022723"/>
    </source>
</evidence>
<dbReference type="CDD" id="cd01335">
    <property type="entry name" value="Radical_SAM"/>
    <property type="match status" value="1"/>
</dbReference>
<dbReference type="GO" id="GO:0051539">
    <property type="term" value="F:4 iron, 4 sulfur cluster binding"/>
    <property type="evidence" value="ECO:0007669"/>
    <property type="project" value="UniProtKB-KW"/>
</dbReference>
<dbReference type="GO" id="GO:0046872">
    <property type="term" value="F:metal ion binding"/>
    <property type="evidence" value="ECO:0007669"/>
    <property type="project" value="UniProtKB-KW"/>
</dbReference>
<dbReference type="InterPro" id="IPR058240">
    <property type="entry name" value="rSAM_sf"/>
</dbReference>
<dbReference type="Pfam" id="PF04055">
    <property type="entry name" value="Radical_SAM"/>
    <property type="match status" value="1"/>
</dbReference>
<sequence length="276" mass="31992">MNTSFEISWYGSHSGEEPPISGTKGSGTIFFCGCNLHCVYCQNWQISQQHIRCKKVNDEELIKIILELQEQGLNNINLVTPTIWSVQLIEVLKKAKQKGLKIPVVWNSNAYEKVEILKRLEGLVDVYLPDYKYTDDYLAKKYSGISNYSEVAQLAIKEMYRQVGDLRVDKGNRGNRGMIVRHLVLPSHLENTKKCLEFIRLISDNIHLSLMTQYGPLYKAKDYPEINRTLNKKEDEVVRKLIKDLEFKNGWTQEFGKSVKCFNPDFSLEFPFSNRK</sequence>
<dbReference type="PANTHER" id="PTHR43075:SF1">
    <property type="entry name" value="FORMATE LYASE ACTIVATING ENZYME, PUTATIVE (AFU_ORTHOLOGUE AFUA_2G15630)-RELATED"/>
    <property type="match status" value="1"/>
</dbReference>
<evidence type="ECO:0000256" key="3">
    <source>
        <dbReference type="ARBA" id="ARBA00022691"/>
    </source>
</evidence>
<evidence type="ECO:0000256" key="1">
    <source>
        <dbReference type="ARBA" id="ARBA00009777"/>
    </source>
</evidence>
<dbReference type="PANTHER" id="PTHR43075">
    <property type="entry name" value="FORMATE LYASE ACTIVATING ENZYME, PUTATIVE (AFU_ORTHOLOGUE AFUA_2G15630)-RELATED"/>
    <property type="match status" value="1"/>
</dbReference>
<name>A0A2M6XBY1_9BACT</name>
<dbReference type="EMBL" id="PEYO01000022">
    <property type="protein sequence ID" value="PIU03167.1"/>
    <property type="molecule type" value="Genomic_DNA"/>
</dbReference>
<dbReference type="AlphaFoldDB" id="A0A2M6XBY1"/>
<keyword evidence="2" id="KW-0004">4Fe-4S</keyword>
<comment type="caution">
    <text evidence="10">The sequence shown here is derived from an EMBL/GenBank/DDBJ whole genome shotgun (WGS) entry which is preliminary data.</text>
</comment>
<reference evidence="11" key="1">
    <citation type="submission" date="2017-09" db="EMBL/GenBank/DDBJ databases">
        <title>Depth-based differentiation of microbial function through sediment-hosted aquifers and enrichment of novel symbionts in the deep terrestrial subsurface.</title>
        <authorList>
            <person name="Probst A.J."/>
            <person name="Ladd B."/>
            <person name="Jarett J.K."/>
            <person name="Geller-Mcgrath D.E."/>
            <person name="Sieber C.M.K."/>
            <person name="Emerson J.B."/>
            <person name="Anantharaman K."/>
            <person name="Thomas B.C."/>
            <person name="Malmstrom R."/>
            <person name="Stieglmeier M."/>
            <person name="Klingl A."/>
            <person name="Woyke T."/>
            <person name="Ryan C.M."/>
            <person name="Banfield J.F."/>
        </authorList>
    </citation>
    <scope>NUCLEOTIDE SEQUENCE [LARGE SCALE GENOMIC DNA]</scope>
</reference>
<dbReference type="GO" id="GO:0016491">
    <property type="term" value="F:oxidoreductase activity"/>
    <property type="evidence" value="ECO:0007669"/>
    <property type="project" value="UniProtKB-KW"/>
</dbReference>
<evidence type="ECO:0000256" key="2">
    <source>
        <dbReference type="ARBA" id="ARBA00022485"/>
    </source>
</evidence>
<comment type="similarity">
    <text evidence="1">Belongs to the organic radical-activating enzymes family.</text>
</comment>
<dbReference type="InterPro" id="IPR013785">
    <property type="entry name" value="Aldolase_TIM"/>
</dbReference>
<evidence type="ECO:0000256" key="7">
    <source>
        <dbReference type="ARBA" id="ARBA00023014"/>
    </source>
</evidence>
<gene>
    <name evidence="10" type="ORF">COT44_04710</name>
</gene>
<evidence type="ECO:0000256" key="5">
    <source>
        <dbReference type="ARBA" id="ARBA00023002"/>
    </source>
</evidence>
<dbReference type="PROSITE" id="PS01087">
    <property type="entry name" value="RADICAL_ACTIVATING"/>
    <property type="match status" value="1"/>
</dbReference>
<evidence type="ECO:0000313" key="10">
    <source>
        <dbReference type="EMBL" id="PIU03167.1"/>
    </source>
</evidence>
<comment type="cofactor">
    <cofactor evidence="8">
        <name>[4Fe-4S] cluster</name>
        <dbReference type="ChEBI" id="CHEBI:49883"/>
    </cofactor>
    <text evidence="8">Binds 1 [4Fe-4S] cluster. The cluster is coordinated with 3 cysteines and an exchangeable S-adenosyl-L-methionine.</text>
</comment>